<evidence type="ECO:0000256" key="1">
    <source>
        <dbReference type="SAM" id="MobiDB-lite"/>
    </source>
</evidence>
<comment type="caution">
    <text evidence="2">The sequence shown here is derived from an EMBL/GenBank/DDBJ whole genome shotgun (WGS) entry which is preliminary data.</text>
</comment>
<dbReference type="EMBL" id="JARJCW010000133">
    <property type="protein sequence ID" value="KAJ7191383.1"/>
    <property type="molecule type" value="Genomic_DNA"/>
</dbReference>
<gene>
    <name evidence="2" type="ORF">GGX14DRAFT_578965</name>
</gene>
<dbReference type="AlphaFoldDB" id="A0AAD6XXC9"/>
<dbReference type="Proteomes" id="UP001219525">
    <property type="component" value="Unassembled WGS sequence"/>
</dbReference>
<name>A0AAD6XXC9_9AGAR</name>
<evidence type="ECO:0000313" key="2">
    <source>
        <dbReference type="EMBL" id="KAJ7191383.1"/>
    </source>
</evidence>
<evidence type="ECO:0000313" key="3">
    <source>
        <dbReference type="Proteomes" id="UP001219525"/>
    </source>
</evidence>
<proteinExistence type="predicted"/>
<keyword evidence="3" id="KW-1185">Reference proteome</keyword>
<accession>A0AAD6XXC9</accession>
<sequence>MTVDTSSTALRRRQRRRSLKALLQLSLFPRRPAITPPSHARCPASRAPHLAPRGHPTRQELTPADILNLPSCVMSSSAVTVLLTDIRRSTAAAAPARRRVRGLTARPHVLAAVRSMPALISLDL</sequence>
<reference evidence="2" key="1">
    <citation type="submission" date="2023-03" db="EMBL/GenBank/DDBJ databases">
        <title>Massive genome expansion in bonnet fungi (Mycena s.s.) driven by repeated elements and novel gene families across ecological guilds.</title>
        <authorList>
            <consortium name="Lawrence Berkeley National Laboratory"/>
            <person name="Harder C.B."/>
            <person name="Miyauchi S."/>
            <person name="Viragh M."/>
            <person name="Kuo A."/>
            <person name="Thoen E."/>
            <person name="Andreopoulos B."/>
            <person name="Lu D."/>
            <person name="Skrede I."/>
            <person name="Drula E."/>
            <person name="Henrissat B."/>
            <person name="Morin E."/>
            <person name="Kohler A."/>
            <person name="Barry K."/>
            <person name="LaButti K."/>
            <person name="Morin E."/>
            <person name="Salamov A."/>
            <person name="Lipzen A."/>
            <person name="Mereny Z."/>
            <person name="Hegedus B."/>
            <person name="Baldrian P."/>
            <person name="Stursova M."/>
            <person name="Weitz H."/>
            <person name="Taylor A."/>
            <person name="Grigoriev I.V."/>
            <person name="Nagy L.G."/>
            <person name="Martin F."/>
            <person name="Kauserud H."/>
        </authorList>
    </citation>
    <scope>NUCLEOTIDE SEQUENCE</scope>
    <source>
        <strain evidence="2">9144</strain>
    </source>
</reference>
<protein>
    <submittedName>
        <fullName evidence="2">Uncharacterized protein</fullName>
    </submittedName>
</protein>
<organism evidence="2 3">
    <name type="scientific">Mycena pura</name>
    <dbReference type="NCBI Taxonomy" id="153505"/>
    <lineage>
        <taxon>Eukaryota</taxon>
        <taxon>Fungi</taxon>
        <taxon>Dikarya</taxon>
        <taxon>Basidiomycota</taxon>
        <taxon>Agaricomycotina</taxon>
        <taxon>Agaricomycetes</taxon>
        <taxon>Agaricomycetidae</taxon>
        <taxon>Agaricales</taxon>
        <taxon>Marasmiineae</taxon>
        <taxon>Mycenaceae</taxon>
        <taxon>Mycena</taxon>
    </lineage>
</organism>
<feature type="region of interest" description="Disordered" evidence="1">
    <location>
        <begin position="32"/>
        <end position="58"/>
    </location>
</feature>